<dbReference type="Gene3D" id="3.30.200.20">
    <property type="entry name" value="Phosphorylase Kinase, domain 1"/>
    <property type="match status" value="1"/>
</dbReference>
<dbReference type="InterPro" id="IPR000719">
    <property type="entry name" value="Prot_kinase_dom"/>
</dbReference>
<dbReference type="GO" id="GO:0005524">
    <property type="term" value="F:ATP binding"/>
    <property type="evidence" value="ECO:0007669"/>
    <property type="project" value="InterPro"/>
</dbReference>
<dbReference type="EMBL" id="CAAE01012413">
    <property type="protein sequence ID" value="CAF94660.1"/>
    <property type="molecule type" value="Genomic_DNA"/>
</dbReference>
<protein>
    <submittedName>
        <fullName evidence="2">Chromosome undetermined SCAF12413, whole genome shotgun sequence</fullName>
    </submittedName>
</protein>
<reference evidence="2" key="1">
    <citation type="journal article" date="2004" name="Nature">
        <title>Genome duplication in the teleost fish Tetraodon nigroviridis reveals the early vertebrate proto-karyotype.</title>
        <authorList>
            <person name="Jaillon O."/>
            <person name="Aury J.-M."/>
            <person name="Brunet F."/>
            <person name="Petit J.-L."/>
            <person name="Stange-Thomann N."/>
            <person name="Mauceli E."/>
            <person name="Bouneau L."/>
            <person name="Fischer C."/>
            <person name="Ozouf-Costaz C."/>
            <person name="Bernot A."/>
            <person name="Nicaud S."/>
            <person name="Jaffe D."/>
            <person name="Fisher S."/>
            <person name="Lutfalla G."/>
            <person name="Dossat C."/>
            <person name="Segurens B."/>
            <person name="Dasilva C."/>
            <person name="Salanoubat M."/>
            <person name="Levy M."/>
            <person name="Boudet N."/>
            <person name="Castellano S."/>
            <person name="Anthouard V."/>
            <person name="Jubin C."/>
            <person name="Castelli V."/>
            <person name="Katinka M."/>
            <person name="Vacherie B."/>
            <person name="Biemont C."/>
            <person name="Skalli Z."/>
            <person name="Cattolico L."/>
            <person name="Poulain J."/>
            <person name="De Berardinis V."/>
            <person name="Cruaud C."/>
            <person name="Duprat S."/>
            <person name="Brottier P."/>
            <person name="Coutanceau J.-P."/>
            <person name="Gouzy J."/>
            <person name="Parra G."/>
            <person name="Lardier G."/>
            <person name="Chapple C."/>
            <person name="McKernan K.J."/>
            <person name="McEwan P."/>
            <person name="Bosak S."/>
            <person name="Kellis M."/>
            <person name="Volff J.-N."/>
            <person name="Guigo R."/>
            <person name="Zody M.C."/>
            <person name="Mesirov J."/>
            <person name="Lindblad-Toh K."/>
            <person name="Birren B."/>
            <person name="Nusbaum C."/>
            <person name="Kahn D."/>
            <person name="Robinson-Rechavi M."/>
            <person name="Laudet V."/>
            <person name="Schachter V."/>
            <person name="Quetier F."/>
            <person name="Saurin W."/>
            <person name="Scarpelli C."/>
            <person name="Wincker P."/>
            <person name="Lander E.S."/>
            <person name="Weissenbach J."/>
            <person name="Roest Crollius H."/>
        </authorList>
    </citation>
    <scope>NUCLEOTIDE SEQUENCE [LARGE SCALE GENOMIC DNA]</scope>
</reference>
<dbReference type="OrthoDB" id="40902at2759"/>
<feature type="non-terminal residue" evidence="2">
    <location>
        <position position="1"/>
    </location>
</feature>
<accession>Q4SXH2</accession>
<dbReference type="AlphaFoldDB" id="Q4SXH2"/>
<proteinExistence type="predicted"/>
<evidence type="ECO:0000259" key="1">
    <source>
        <dbReference type="PROSITE" id="PS50011"/>
    </source>
</evidence>
<reference evidence="2" key="2">
    <citation type="submission" date="2004-02" db="EMBL/GenBank/DDBJ databases">
        <authorList>
            <consortium name="Genoscope"/>
            <consortium name="Whitehead Institute Centre for Genome Research"/>
        </authorList>
    </citation>
    <scope>NUCLEOTIDE SEQUENCE</scope>
</reference>
<organism evidence="2">
    <name type="scientific">Tetraodon nigroviridis</name>
    <name type="common">Spotted green pufferfish</name>
    <name type="synonym">Chelonodon nigroviridis</name>
    <dbReference type="NCBI Taxonomy" id="99883"/>
    <lineage>
        <taxon>Eukaryota</taxon>
        <taxon>Metazoa</taxon>
        <taxon>Chordata</taxon>
        <taxon>Craniata</taxon>
        <taxon>Vertebrata</taxon>
        <taxon>Euteleostomi</taxon>
        <taxon>Actinopterygii</taxon>
        <taxon>Neopterygii</taxon>
        <taxon>Teleostei</taxon>
        <taxon>Neoteleostei</taxon>
        <taxon>Acanthomorphata</taxon>
        <taxon>Eupercaria</taxon>
        <taxon>Tetraodontiformes</taxon>
        <taxon>Tetradontoidea</taxon>
        <taxon>Tetraodontidae</taxon>
        <taxon>Tetraodon</taxon>
    </lineage>
</organism>
<feature type="non-terminal residue" evidence="2">
    <location>
        <position position="319"/>
    </location>
</feature>
<dbReference type="KEGG" id="tng:GSTEN00010860G001"/>
<dbReference type="PANTHER" id="PTHR24347">
    <property type="entry name" value="SERINE/THREONINE-PROTEIN KINASE"/>
    <property type="match status" value="1"/>
</dbReference>
<sequence length="319" mass="35928">LSRGSFSIVYMVREKKTGNLYALKCLKKKHLAHSNLENEIRVLRRLSGGELFDRILDRGVYTEQDASKVIKQVLEAVSYLHKNSIVHRDLKPENLLFYSPEENAKIMISDFGLSKTVENGVMSTACGTPGYVGKLSLWSLKTPPSPHTPHSLISMTTTNDCSFTAPEVLAQKPYSQAVDCWSIGVITYILLCGYPPFFEENETLLFSKIMRAEYAFHSPFWDDISDSAKDFIGNMMKKDPTKRFTTDQALKHPWVAGNAAKDVDIYQSVCEQMERTFAKSKWKRAFNAATVVNHLRKLHSSKSEPSLSSSSSLDVLVQS</sequence>
<gene>
    <name evidence="2" type="ORF">GSTENG00010860001</name>
</gene>
<dbReference type="SMART" id="SM00220">
    <property type="entry name" value="S_TKc"/>
    <property type="match status" value="1"/>
</dbReference>
<dbReference type="InterPro" id="IPR011009">
    <property type="entry name" value="Kinase-like_dom_sf"/>
</dbReference>
<dbReference type="InterPro" id="IPR008271">
    <property type="entry name" value="Ser/Thr_kinase_AS"/>
</dbReference>
<dbReference type="Pfam" id="PF00069">
    <property type="entry name" value="Pkinase"/>
    <property type="match status" value="2"/>
</dbReference>
<name>Q4SXH2_TETNG</name>
<dbReference type="GO" id="GO:0004672">
    <property type="term" value="F:protein kinase activity"/>
    <property type="evidence" value="ECO:0007669"/>
    <property type="project" value="InterPro"/>
</dbReference>
<dbReference type="PROSITE" id="PS50011">
    <property type="entry name" value="PROTEIN_KINASE_DOM"/>
    <property type="match status" value="1"/>
</dbReference>
<dbReference type="SUPFAM" id="SSF56112">
    <property type="entry name" value="Protein kinase-like (PK-like)"/>
    <property type="match status" value="1"/>
</dbReference>
<dbReference type="PROSITE" id="PS00108">
    <property type="entry name" value="PROTEIN_KINASE_ST"/>
    <property type="match status" value="1"/>
</dbReference>
<evidence type="ECO:0000313" key="2">
    <source>
        <dbReference type="EMBL" id="CAF94660.1"/>
    </source>
</evidence>
<feature type="domain" description="Protein kinase" evidence="1">
    <location>
        <begin position="1"/>
        <end position="255"/>
    </location>
</feature>
<dbReference type="Gene3D" id="1.10.510.10">
    <property type="entry name" value="Transferase(Phosphotransferase) domain 1"/>
    <property type="match status" value="1"/>
</dbReference>